<evidence type="ECO:0000313" key="1">
    <source>
        <dbReference type="EMBL" id="VCW67581.1"/>
    </source>
</evidence>
<name>A0A9X9LGE0_GULGU</name>
<proteinExistence type="predicted"/>
<dbReference type="Proteomes" id="UP000269945">
    <property type="component" value="Unassembled WGS sequence"/>
</dbReference>
<protein>
    <submittedName>
        <fullName evidence="1">Uncharacterized protein</fullName>
    </submittedName>
</protein>
<comment type="caution">
    <text evidence="1">The sequence shown here is derived from an EMBL/GenBank/DDBJ whole genome shotgun (WGS) entry which is preliminary data.</text>
</comment>
<evidence type="ECO:0000313" key="2">
    <source>
        <dbReference type="Proteomes" id="UP000269945"/>
    </source>
</evidence>
<keyword evidence="2" id="KW-1185">Reference proteome</keyword>
<dbReference type="AlphaFoldDB" id="A0A9X9LGE0"/>
<organism evidence="1 2">
    <name type="scientific">Gulo gulo</name>
    <name type="common">Wolverine</name>
    <name type="synonym">Gluton</name>
    <dbReference type="NCBI Taxonomy" id="48420"/>
    <lineage>
        <taxon>Eukaryota</taxon>
        <taxon>Metazoa</taxon>
        <taxon>Chordata</taxon>
        <taxon>Craniata</taxon>
        <taxon>Vertebrata</taxon>
        <taxon>Euteleostomi</taxon>
        <taxon>Mammalia</taxon>
        <taxon>Eutheria</taxon>
        <taxon>Laurasiatheria</taxon>
        <taxon>Carnivora</taxon>
        <taxon>Caniformia</taxon>
        <taxon>Musteloidea</taxon>
        <taxon>Mustelidae</taxon>
        <taxon>Guloninae</taxon>
        <taxon>Gulo</taxon>
    </lineage>
</organism>
<reference evidence="1 2" key="1">
    <citation type="submission" date="2018-10" db="EMBL/GenBank/DDBJ databases">
        <authorList>
            <person name="Ekblom R."/>
            <person name="Jareborg N."/>
        </authorList>
    </citation>
    <scope>NUCLEOTIDE SEQUENCE [LARGE SCALE GENOMIC DNA]</scope>
    <source>
        <tissue evidence="1">Muscle</tissue>
    </source>
</reference>
<accession>A0A9X9LGE0</accession>
<gene>
    <name evidence="1" type="ORF">BN2614_LOCUS1</name>
</gene>
<sequence>MYLGPLALVLAPAAGSYAFPRGSWITSGGLCVIPWGAQRGHDGRASERQAGC</sequence>
<dbReference type="EMBL" id="CYRY02002881">
    <property type="protein sequence ID" value="VCW67581.1"/>
    <property type="molecule type" value="Genomic_DNA"/>
</dbReference>